<dbReference type="InterPro" id="IPR001810">
    <property type="entry name" value="F-box_dom"/>
</dbReference>
<name>A0A5S9WY27_ARATH</name>
<dbReference type="Proteomes" id="UP000434276">
    <property type="component" value="Unassembled WGS sequence"/>
</dbReference>
<dbReference type="InterPro" id="IPR050796">
    <property type="entry name" value="SCF_F-box_component"/>
</dbReference>
<dbReference type="PANTHER" id="PTHR31672">
    <property type="entry name" value="BNACNNG10540D PROTEIN"/>
    <property type="match status" value="1"/>
</dbReference>
<dbReference type="Pfam" id="PF00646">
    <property type="entry name" value="F-box"/>
    <property type="match status" value="1"/>
</dbReference>
<dbReference type="Gene3D" id="1.20.1280.50">
    <property type="match status" value="1"/>
</dbReference>
<evidence type="ECO:0000313" key="3">
    <source>
        <dbReference type="Proteomes" id="UP000434276"/>
    </source>
</evidence>
<dbReference type="ExpressionAtlas" id="A0A5S9WY27">
    <property type="expression patterns" value="baseline and differential"/>
</dbReference>
<proteinExistence type="predicted"/>
<evidence type="ECO:0000313" key="2">
    <source>
        <dbReference type="EMBL" id="CAA0360466.1"/>
    </source>
</evidence>
<accession>A0A5S9WY27</accession>
<dbReference type="PROSITE" id="PS50181">
    <property type="entry name" value="FBOX"/>
    <property type="match status" value="1"/>
</dbReference>
<dbReference type="InterPro" id="IPR006527">
    <property type="entry name" value="F-box-assoc_dom_typ1"/>
</dbReference>
<dbReference type="OrthoDB" id="1079629at2759"/>
<organism evidence="2 3">
    <name type="scientific">Arabidopsis thaliana</name>
    <name type="common">Mouse-ear cress</name>
    <dbReference type="NCBI Taxonomy" id="3702"/>
    <lineage>
        <taxon>Eukaryota</taxon>
        <taxon>Viridiplantae</taxon>
        <taxon>Streptophyta</taxon>
        <taxon>Embryophyta</taxon>
        <taxon>Tracheophyta</taxon>
        <taxon>Spermatophyta</taxon>
        <taxon>Magnoliopsida</taxon>
        <taxon>eudicotyledons</taxon>
        <taxon>Gunneridae</taxon>
        <taxon>Pentapetalae</taxon>
        <taxon>rosids</taxon>
        <taxon>malvids</taxon>
        <taxon>Brassicales</taxon>
        <taxon>Brassicaceae</taxon>
        <taxon>Camelineae</taxon>
        <taxon>Arabidopsis</taxon>
    </lineage>
</organism>
<sequence>MTKTTMTKIPNLPDDLESEILSRIPAKSLTKLKTTCKRWYALFRDPKFTKKNLGKSAREVMLVMNQRLHSISVNRHGIHEGVDPSMEFSGKLIRLSDSKDVVVSKTFQCEGLVLCTTYGNNRLVVWNPCTGQRRWIKPRTCYRYDDDYALGYVNRKSSFDIHSYKILRICRYYNDEKLRVAEFEIYDFGSDSWRVIDDDITWGIFSAGVSFNGNTYWIGGEKETGFFLMNFDFTTERFGRFPLPYQSYDYEDIGVLSVVKEEKLSLMNQNIHINSSEMKIWVTNKFDKAKDLSWTQFLVVDFDKFTLPNLNSVITFLLDEENKVAVCCDTDMEDEERTKIYIVGVDLYKQVFKEVTKGSVLNWPCFVSCAPNLVHILKDTPKCKRKLRAKEARTRRKLGKKP</sequence>
<dbReference type="InterPro" id="IPR036047">
    <property type="entry name" value="F-box-like_dom_sf"/>
</dbReference>
<dbReference type="Pfam" id="PF07734">
    <property type="entry name" value="FBA_1"/>
    <property type="match status" value="1"/>
</dbReference>
<reference evidence="2 3" key="1">
    <citation type="submission" date="2019-12" db="EMBL/GenBank/DDBJ databases">
        <authorList>
            <person name="Jiao W.-B."/>
            <person name="Schneeberger K."/>
        </authorList>
    </citation>
    <scope>NUCLEOTIDE SEQUENCE [LARGE SCALE GENOMIC DNA]</scope>
    <source>
        <strain evidence="3">cv. C24</strain>
    </source>
</reference>
<gene>
    <name evidence="2" type="ORF">C24_LOCUS7610</name>
</gene>
<dbReference type="InterPro" id="IPR011043">
    <property type="entry name" value="Gal_Oxase/kelch_b-propeller"/>
</dbReference>
<evidence type="ECO:0000259" key="1">
    <source>
        <dbReference type="PROSITE" id="PS50181"/>
    </source>
</evidence>
<dbReference type="AlphaFoldDB" id="A0A5S9WY27"/>
<protein>
    <recommendedName>
        <fullName evidence="1">F-box domain-containing protein</fullName>
    </recommendedName>
</protein>
<feature type="domain" description="F-box" evidence="1">
    <location>
        <begin position="6"/>
        <end position="53"/>
    </location>
</feature>
<dbReference type="SUPFAM" id="SSF81383">
    <property type="entry name" value="F-box domain"/>
    <property type="match status" value="1"/>
</dbReference>
<dbReference type="CDD" id="cd22157">
    <property type="entry name" value="F-box_AtFBW1-like"/>
    <property type="match status" value="1"/>
</dbReference>
<dbReference type="PANTHER" id="PTHR31672:SF13">
    <property type="entry name" value="F-BOX PROTEIN CPR30-LIKE"/>
    <property type="match status" value="1"/>
</dbReference>
<dbReference type="NCBIfam" id="TIGR01640">
    <property type="entry name" value="F_box_assoc_1"/>
    <property type="match status" value="1"/>
</dbReference>
<dbReference type="InterPro" id="IPR017451">
    <property type="entry name" value="F-box-assoc_interact_dom"/>
</dbReference>
<dbReference type="SMART" id="SM00256">
    <property type="entry name" value="FBOX"/>
    <property type="match status" value="1"/>
</dbReference>
<dbReference type="SUPFAM" id="SSF50965">
    <property type="entry name" value="Galactose oxidase, central domain"/>
    <property type="match status" value="1"/>
</dbReference>
<dbReference type="EMBL" id="CACSHJ010000088">
    <property type="protein sequence ID" value="CAA0360466.1"/>
    <property type="molecule type" value="Genomic_DNA"/>
</dbReference>